<reference evidence="11" key="2">
    <citation type="submission" date="2025-08" db="UniProtKB">
        <authorList>
            <consortium name="Ensembl"/>
        </authorList>
    </citation>
    <scope>IDENTIFICATION</scope>
</reference>
<evidence type="ECO:0000256" key="10">
    <source>
        <dbReference type="SAM" id="SignalP"/>
    </source>
</evidence>
<dbReference type="GeneID" id="120821291"/>
<feature type="signal peptide" evidence="10">
    <location>
        <begin position="1"/>
        <end position="21"/>
    </location>
</feature>
<evidence type="ECO:0000256" key="2">
    <source>
        <dbReference type="ARBA" id="ARBA00022692"/>
    </source>
</evidence>
<dbReference type="KEGG" id="gat:120821291"/>
<evidence type="ECO:0000256" key="4">
    <source>
        <dbReference type="ARBA" id="ARBA00022989"/>
    </source>
</evidence>
<evidence type="ECO:0000256" key="6">
    <source>
        <dbReference type="ARBA" id="ARBA00023157"/>
    </source>
</evidence>
<name>A0AAQ4RQT8_GASAC</name>
<dbReference type="Proteomes" id="UP000007635">
    <property type="component" value="Chromosome I"/>
</dbReference>
<dbReference type="Ensembl" id="ENSGACT00000039580.1">
    <property type="protein sequence ID" value="ENSGACP00000066126.1"/>
    <property type="gene ID" value="ENSGACG00000036477.1"/>
</dbReference>
<dbReference type="PANTHER" id="PTHR11494:SF9">
    <property type="entry name" value="SI:DKEY-1H24.6"/>
    <property type="match status" value="1"/>
</dbReference>
<keyword evidence="8" id="KW-0393">Immunoglobulin domain</keyword>
<dbReference type="GO" id="GO:0042129">
    <property type="term" value="P:regulation of T cell proliferation"/>
    <property type="evidence" value="ECO:0007669"/>
    <property type="project" value="InterPro"/>
</dbReference>
<evidence type="ECO:0000256" key="1">
    <source>
        <dbReference type="ARBA" id="ARBA00004479"/>
    </source>
</evidence>
<proteinExistence type="predicted"/>
<keyword evidence="5 9" id="KW-0472">Membrane</keyword>
<evidence type="ECO:0000256" key="8">
    <source>
        <dbReference type="ARBA" id="ARBA00023319"/>
    </source>
</evidence>
<evidence type="ECO:0000256" key="7">
    <source>
        <dbReference type="ARBA" id="ARBA00023180"/>
    </source>
</evidence>
<feature type="transmembrane region" description="Helical" evidence="9">
    <location>
        <begin position="141"/>
        <end position="167"/>
    </location>
</feature>
<keyword evidence="6" id="KW-1015">Disulfide bond</keyword>
<organism evidence="11 12">
    <name type="scientific">Gasterosteus aculeatus aculeatus</name>
    <name type="common">three-spined stickleback</name>
    <dbReference type="NCBI Taxonomy" id="481459"/>
    <lineage>
        <taxon>Eukaryota</taxon>
        <taxon>Metazoa</taxon>
        <taxon>Chordata</taxon>
        <taxon>Craniata</taxon>
        <taxon>Vertebrata</taxon>
        <taxon>Euteleostomi</taxon>
        <taxon>Actinopterygii</taxon>
        <taxon>Neopterygii</taxon>
        <taxon>Teleostei</taxon>
        <taxon>Neoteleostei</taxon>
        <taxon>Acanthomorphata</taxon>
        <taxon>Eupercaria</taxon>
        <taxon>Perciformes</taxon>
        <taxon>Cottioidei</taxon>
        <taxon>Gasterosteales</taxon>
        <taxon>Gasterosteidae</taxon>
        <taxon>Gasterosteus</taxon>
    </lineage>
</organism>
<evidence type="ECO:0000256" key="5">
    <source>
        <dbReference type="ARBA" id="ARBA00023136"/>
    </source>
</evidence>
<keyword evidence="7" id="KW-0325">Glycoprotein</keyword>
<reference evidence="11" key="3">
    <citation type="submission" date="2025-09" db="UniProtKB">
        <authorList>
            <consortium name="Ensembl"/>
        </authorList>
    </citation>
    <scope>IDENTIFICATION</scope>
</reference>
<protein>
    <recommendedName>
        <fullName evidence="13">Immunoglobulin subtype domain-containing protein</fullName>
    </recommendedName>
</protein>
<evidence type="ECO:0008006" key="13">
    <source>
        <dbReference type="Google" id="ProtNLM"/>
    </source>
</evidence>
<dbReference type="AlphaFoldDB" id="A0AAQ4RQT8"/>
<keyword evidence="2 9" id="KW-0812">Transmembrane</keyword>
<keyword evidence="12" id="KW-1185">Reference proteome</keyword>
<comment type="subcellular location">
    <subcellularLocation>
        <location evidence="1">Membrane</location>
        <topology evidence="1">Single-pass type I membrane protein</topology>
    </subcellularLocation>
</comment>
<dbReference type="GeneTree" id="ENSGT00990000203779"/>
<evidence type="ECO:0000256" key="3">
    <source>
        <dbReference type="ARBA" id="ARBA00022729"/>
    </source>
</evidence>
<evidence type="ECO:0000313" key="11">
    <source>
        <dbReference type="Ensembl" id="ENSGACP00000066126.1"/>
    </source>
</evidence>
<reference evidence="11 12" key="1">
    <citation type="journal article" date="2021" name="G3 (Bethesda)">
        <title>Improved contiguity of the threespine stickleback genome using long-read sequencing.</title>
        <authorList>
            <person name="Nath S."/>
            <person name="Shaw D.E."/>
            <person name="White M.A."/>
        </authorList>
    </citation>
    <scope>NUCLEOTIDE SEQUENCE [LARGE SCALE GENOMIC DNA]</scope>
    <source>
        <strain evidence="11 12">Lake Benthic</strain>
    </source>
</reference>
<dbReference type="PANTHER" id="PTHR11494">
    <property type="entry name" value="CYTOTOXIC T-LYMPHOCYTE PROTEIN"/>
    <property type="match status" value="1"/>
</dbReference>
<sequence>MRARWMFMVLLSCGSYHVIKTLDDCKGSVKAECVPVGGEVSVPCPNVTGEDVIIHLYKDHTRICNHQCTEAGMKLRHDNQSYTLTVVNSSSNGIYGCQSIAMFPPPLTKTTLCILVLVDGHQCTGPEQPCRTSGDQCDGFLWIWILGLVLLCSYSVIITIIASIIWVKWRSLNCQNDYMNTKPKAHKDQRKKRGGVQIPICRHF</sequence>
<accession>A0AAQ4RQT8</accession>
<keyword evidence="4 9" id="KW-1133">Transmembrane helix</keyword>
<dbReference type="InterPro" id="IPR040216">
    <property type="entry name" value="CTLA4/CD28"/>
</dbReference>
<evidence type="ECO:0000256" key="9">
    <source>
        <dbReference type="SAM" id="Phobius"/>
    </source>
</evidence>
<feature type="chain" id="PRO_5042911649" description="Immunoglobulin subtype domain-containing protein" evidence="10">
    <location>
        <begin position="22"/>
        <end position="204"/>
    </location>
</feature>
<evidence type="ECO:0000313" key="12">
    <source>
        <dbReference type="Proteomes" id="UP000007635"/>
    </source>
</evidence>
<dbReference type="GO" id="GO:0050852">
    <property type="term" value="P:T cell receptor signaling pathway"/>
    <property type="evidence" value="ECO:0007669"/>
    <property type="project" value="TreeGrafter"/>
</dbReference>
<keyword evidence="3 10" id="KW-0732">Signal</keyword>
<dbReference type="GO" id="GO:0009897">
    <property type="term" value="C:external side of plasma membrane"/>
    <property type="evidence" value="ECO:0007669"/>
    <property type="project" value="TreeGrafter"/>
</dbReference>
<dbReference type="RefSeq" id="XP_040035615.1">
    <property type="nucleotide sequence ID" value="XM_040179681.1"/>
</dbReference>